<dbReference type="EMBL" id="BSYO01000040">
    <property type="protein sequence ID" value="GMH31461.1"/>
    <property type="molecule type" value="Genomic_DNA"/>
</dbReference>
<name>A0AAD3TLU4_NEPGR</name>
<comment type="caution">
    <text evidence="1">The sequence shown here is derived from an EMBL/GenBank/DDBJ whole genome shotgun (WGS) entry which is preliminary data.</text>
</comment>
<protein>
    <submittedName>
        <fullName evidence="1">Uncharacterized protein</fullName>
    </submittedName>
</protein>
<reference evidence="1" key="1">
    <citation type="submission" date="2023-05" db="EMBL/GenBank/DDBJ databases">
        <title>Nepenthes gracilis genome sequencing.</title>
        <authorList>
            <person name="Fukushima K."/>
        </authorList>
    </citation>
    <scope>NUCLEOTIDE SEQUENCE</scope>
    <source>
        <strain evidence="1">SING2019-196</strain>
    </source>
</reference>
<accession>A0AAD3TLU4</accession>
<sequence>MTQSLKSSITSKSKREKQCEYEYDRREKCSIVEAPSSAKTNVIGTVPAVNSCTACNEIVIDGSKATKDPKERRGYDAQRPCDFEAGRPLGLTSPSLEPFWLLCCNFSPHLGLSRVDEVAKGARGRAASVLCSSDRQLAVFNVPAEFTTMDGRRHQEAESKAIGQPEANSGGSWKPDASVVNNDNLKLVHSELGGNVVCEDVDVVDAATDLDFVALSFKQEQRCCTGIGTSGPNRSYFSPLIPPLLISPSVINIIPSSSLAVTAMEPVSGR</sequence>
<evidence type="ECO:0000313" key="2">
    <source>
        <dbReference type="Proteomes" id="UP001279734"/>
    </source>
</evidence>
<dbReference type="AlphaFoldDB" id="A0AAD3TLU4"/>
<gene>
    <name evidence="1" type="ORF">Nepgr_033304</name>
</gene>
<keyword evidence="2" id="KW-1185">Reference proteome</keyword>
<organism evidence="1 2">
    <name type="scientific">Nepenthes gracilis</name>
    <name type="common">Slender pitcher plant</name>
    <dbReference type="NCBI Taxonomy" id="150966"/>
    <lineage>
        <taxon>Eukaryota</taxon>
        <taxon>Viridiplantae</taxon>
        <taxon>Streptophyta</taxon>
        <taxon>Embryophyta</taxon>
        <taxon>Tracheophyta</taxon>
        <taxon>Spermatophyta</taxon>
        <taxon>Magnoliopsida</taxon>
        <taxon>eudicotyledons</taxon>
        <taxon>Gunneridae</taxon>
        <taxon>Pentapetalae</taxon>
        <taxon>Caryophyllales</taxon>
        <taxon>Nepenthaceae</taxon>
        <taxon>Nepenthes</taxon>
    </lineage>
</organism>
<evidence type="ECO:0000313" key="1">
    <source>
        <dbReference type="EMBL" id="GMH31461.1"/>
    </source>
</evidence>
<proteinExistence type="predicted"/>
<dbReference type="Proteomes" id="UP001279734">
    <property type="component" value="Unassembled WGS sequence"/>
</dbReference>